<dbReference type="Proteomes" id="UP000484988">
    <property type="component" value="Unassembled WGS sequence"/>
</dbReference>
<dbReference type="AlphaFoldDB" id="A0A6A0AYM6"/>
<comment type="caution">
    <text evidence="3">The sequence shown here is derived from an EMBL/GenBank/DDBJ whole genome shotgun (WGS) entry which is preliminary data.</text>
</comment>
<evidence type="ECO:0000256" key="2">
    <source>
        <dbReference type="SAM" id="Phobius"/>
    </source>
</evidence>
<dbReference type="PANTHER" id="PTHR22939">
    <property type="entry name" value="SERINE PROTEASE FAMILY S1C HTRA-RELATED"/>
    <property type="match status" value="1"/>
</dbReference>
<gene>
    <name evidence="3" type="ORF">SCWH03_29290</name>
</gene>
<dbReference type="Pfam" id="PF13365">
    <property type="entry name" value="Trypsin_2"/>
    <property type="match status" value="1"/>
</dbReference>
<dbReference type="Gene3D" id="2.40.10.10">
    <property type="entry name" value="Trypsin-like serine proteases"/>
    <property type="match status" value="2"/>
</dbReference>
<keyword evidence="3" id="KW-0645">Protease</keyword>
<keyword evidence="3" id="KW-0378">Hydrolase</keyword>
<name>A0A6A0AYM6_9ACTN</name>
<feature type="transmembrane region" description="Helical" evidence="2">
    <location>
        <begin position="175"/>
        <end position="196"/>
    </location>
</feature>
<evidence type="ECO:0000256" key="1">
    <source>
        <dbReference type="SAM" id="MobiDB-lite"/>
    </source>
</evidence>
<dbReference type="InterPro" id="IPR001940">
    <property type="entry name" value="Peptidase_S1C"/>
</dbReference>
<reference evidence="3 4" key="1">
    <citation type="submission" date="2020-02" db="EMBL/GenBank/DDBJ databases">
        <title>Whole Genome Shotgun Sequence of Streptomyces sp. strain CWH03.</title>
        <authorList>
            <person name="Dohra H."/>
            <person name="Kodani S."/>
            <person name="Yamamura H."/>
        </authorList>
    </citation>
    <scope>NUCLEOTIDE SEQUENCE [LARGE SCALE GENOMIC DNA]</scope>
    <source>
        <strain evidence="3 4">CWH03</strain>
    </source>
</reference>
<evidence type="ECO:0000313" key="3">
    <source>
        <dbReference type="EMBL" id="GFH36697.1"/>
    </source>
</evidence>
<feature type="region of interest" description="Disordered" evidence="1">
    <location>
        <begin position="1"/>
        <end position="50"/>
    </location>
</feature>
<keyword evidence="2" id="KW-1133">Transmembrane helix</keyword>
<feature type="region of interest" description="Disordered" evidence="1">
    <location>
        <begin position="63"/>
        <end position="167"/>
    </location>
</feature>
<dbReference type="PANTHER" id="PTHR22939:SF129">
    <property type="entry name" value="SERINE PROTEASE HTRA2, MITOCHONDRIAL"/>
    <property type="match status" value="1"/>
</dbReference>
<feature type="compositionally biased region" description="Low complexity" evidence="1">
    <location>
        <begin position="108"/>
        <end position="134"/>
    </location>
</feature>
<dbReference type="GO" id="GO:0006508">
    <property type="term" value="P:proteolysis"/>
    <property type="evidence" value="ECO:0007669"/>
    <property type="project" value="UniProtKB-KW"/>
</dbReference>
<dbReference type="InterPro" id="IPR043504">
    <property type="entry name" value="Peptidase_S1_PA_chymotrypsin"/>
</dbReference>
<keyword evidence="2" id="KW-0472">Membrane</keyword>
<proteinExistence type="predicted"/>
<keyword evidence="4" id="KW-1185">Reference proteome</keyword>
<organism evidence="3 4">
    <name type="scientific">Streptomyces pacificus</name>
    <dbReference type="NCBI Taxonomy" id="2705029"/>
    <lineage>
        <taxon>Bacteria</taxon>
        <taxon>Bacillati</taxon>
        <taxon>Actinomycetota</taxon>
        <taxon>Actinomycetes</taxon>
        <taxon>Kitasatosporales</taxon>
        <taxon>Streptomycetaceae</taxon>
        <taxon>Streptomyces</taxon>
    </lineage>
</organism>
<dbReference type="InterPro" id="IPR009003">
    <property type="entry name" value="Peptidase_S1_PA"/>
</dbReference>
<dbReference type="GO" id="GO:0004252">
    <property type="term" value="F:serine-type endopeptidase activity"/>
    <property type="evidence" value="ECO:0007669"/>
    <property type="project" value="InterPro"/>
</dbReference>
<dbReference type="SUPFAM" id="SSF50494">
    <property type="entry name" value="Trypsin-like serine proteases"/>
    <property type="match status" value="1"/>
</dbReference>
<dbReference type="PRINTS" id="PR00834">
    <property type="entry name" value="PROTEASES2C"/>
</dbReference>
<evidence type="ECO:0000313" key="4">
    <source>
        <dbReference type="Proteomes" id="UP000484988"/>
    </source>
</evidence>
<keyword evidence="2" id="KW-0812">Transmembrane</keyword>
<sequence length="464" mass="46045">MGTDTRAARAGPPAPGRRRCPAGAARSPGKGGQGLRGRATDCPAGDFGTAGTSILHGAYTLLSGFSGRPQRSFMYGPDSRHMTDHHHHRSGDDGTPSGPAYPHSDPHAPSQAQAQAQAQAPAQAHGDGYGDAYPPASPYPYPYPDPGDGTYPPPPPHAPEASAATGHRARAKRPVALIAAVAIAAAAVGGGAAALVEQFTTTTATAASAAVNGTTVSQSAKGTVAGVAQAVSPSIVEINATSGAGESTGSGVIITSDGEIVTNNHVVAGADTVKVTLSDGSTYTADVVGTDPDKDLALIEVQGAEGLTAATLGDSSSVEVGDEVVAIGSPEGLTGTVTSGIVSALDRDVTVAKDEGDAGGAGQGQGRQSPREIWPFEFGGRQFNGDTGDTKTTYKAIQTDASLNPGNSGGALINMNGEIIGINSAMYSPSSATGSTAGSVGLGFAIPIDTVKADLDTLRAGGDA</sequence>
<accession>A0A6A0AYM6</accession>
<feature type="compositionally biased region" description="Pro residues" evidence="1">
    <location>
        <begin position="135"/>
        <end position="158"/>
    </location>
</feature>
<dbReference type="EMBL" id="BLLG01000007">
    <property type="protein sequence ID" value="GFH36697.1"/>
    <property type="molecule type" value="Genomic_DNA"/>
</dbReference>
<protein>
    <submittedName>
        <fullName evidence="3">Trypsin-like serine protease</fullName>
    </submittedName>
</protein>